<proteinExistence type="predicted"/>
<evidence type="ECO:0000313" key="3">
    <source>
        <dbReference type="Proteomes" id="UP000294847"/>
    </source>
</evidence>
<evidence type="ECO:0000313" key="2">
    <source>
        <dbReference type="EMBL" id="QBZ56050.1"/>
    </source>
</evidence>
<name>A0A4P7N7L7_PYROR</name>
<feature type="region of interest" description="Disordered" evidence="1">
    <location>
        <begin position="145"/>
        <end position="164"/>
    </location>
</feature>
<dbReference type="Proteomes" id="UP000294847">
    <property type="component" value="Chromosome 2"/>
</dbReference>
<evidence type="ECO:0000256" key="1">
    <source>
        <dbReference type="SAM" id="MobiDB-lite"/>
    </source>
</evidence>
<feature type="compositionally biased region" description="Basic and acidic residues" evidence="1">
    <location>
        <begin position="154"/>
        <end position="164"/>
    </location>
</feature>
<dbReference type="AlphaFoldDB" id="A0A4P7N7L7"/>
<protein>
    <submittedName>
        <fullName evidence="2">Uncharacterized protein</fullName>
    </submittedName>
</protein>
<organism evidence="2 3">
    <name type="scientific">Pyricularia oryzae</name>
    <name type="common">Rice blast fungus</name>
    <name type="synonym">Magnaporthe oryzae</name>
    <dbReference type="NCBI Taxonomy" id="318829"/>
    <lineage>
        <taxon>Eukaryota</taxon>
        <taxon>Fungi</taxon>
        <taxon>Dikarya</taxon>
        <taxon>Ascomycota</taxon>
        <taxon>Pezizomycotina</taxon>
        <taxon>Sordariomycetes</taxon>
        <taxon>Sordariomycetidae</taxon>
        <taxon>Magnaporthales</taxon>
        <taxon>Pyriculariaceae</taxon>
        <taxon>Pyricularia</taxon>
    </lineage>
</organism>
<accession>A0A4P7N7L7</accession>
<reference evidence="2 3" key="1">
    <citation type="journal article" date="2019" name="Mol. Biol. Evol.">
        <title>Blast fungal genomes show frequent chromosomal changes, gene gains and losses, and effector gene turnover.</title>
        <authorList>
            <person name="Gomez Luciano L.B."/>
            <person name="Jason Tsai I."/>
            <person name="Chuma I."/>
            <person name="Tosa Y."/>
            <person name="Chen Y.H."/>
            <person name="Li J.Y."/>
            <person name="Li M.Y."/>
            <person name="Jade Lu M.Y."/>
            <person name="Nakayashiki H."/>
            <person name="Li W.H."/>
        </authorList>
    </citation>
    <scope>NUCLEOTIDE SEQUENCE [LARGE SCALE GENOMIC DNA]</scope>
    <source>
        <strain evidence="2">MZ5-1-6</strain>
    </source>
</reference>
<dbReference type="EMBL" id="CP034205">
    <property type="protein sequence ID" value="QBZ56050.1"/>
    <property type="molecule type" value="Genomic_DNA"/>
</dbReference>
<gene>
    <name evidence="2" type="ORF">PoMZ_00956</name>
</gene>
<sequence>MAEHQCDLLQSWAPLPARQHKTSKPGPTYATLGIHVVGLYRVALKQCCDAGIALKDELVLRGAVALLLLSCGPGRSSGQPLQGLYHGSTYGTHYVKIAPITPYLRPRESIITIGSILGDCMGLGSTWPNSESVVLFAVERLKENPAKPGRKGKQNVDHAEELLT</sequence>